<dbReference type="EMBL" id="JACEGA010000001">
    <property type="protein sequence ID" value="MBB2182338.1"/>
    <property type="molecule type" value="Genomic_DNA"/>
</dbReference>
<dbReference type="GO" id="GO:0004721">
    <property type="term" value="F:phosphoprotein phosphatase activity"/>
    <property type="evidence" value="ECO:0007669"/>
    <property type="project" value="TreeGrafter"/>
</dbReference>
<evidence type="ECO:0000259" key="10">
    <source>
        <dbReference type="PROSITE" id="PS50109"/>
    </source>
</evidence>
<feature type="domain" description="HAMP" evidence="11">
    <location>
        <begin position="189"/>
        <end position="242"/>
    </location>
</feature>
<evidence type="ECO:0000256" key="5">
    <source>
        <dbReference type="ARBA" id="ARBA00022679"/>
    </source>
</evidence>
<feature type="transmembrane region" description="Helical" evidence="9">
    <location>
        <begin position="167"/>
        <end position="188"/>
    </location>
</feature>
<dbReference type="Proteomes" id="UP000574276">
    <property type="component" value="Unassembled WGS sequence"/>
</dbReference>
<evidence type="ECO:0000256" key="2">
    <source>
        <dbReference type="ARBA" id="ARBA00004370"/>
    </source>
</evidence>
<dbReference type="GO" id="GO:0005886">
    <property type="term" value="C:plasma membrane"/>
    <property type="evidence" value="ECO:0007669"/>
    <property type="project" value="TreeGrafter"/>
</dbReference>
<evidence type="ECO:0000256" key="9">
    <source>
        <dbReference type="SAM" id="Phobius"/>
    </source>
</evidence>
<evidence type="ECO:0000313" key="13">
    <source>
        <dbReference type="Proteomes" id="UP000574276"/>
    </source>
</evidence>
<dbReference type="CDD" id="cd00075">
    <property type="entry name" value="HATPase"/>
    <property type="match status" value="1"/>
</dbReference>
<dbReference type="SUPFAM" id="SSF55874">
    <property type="entry name" value="ATPase domain of HSP90 chaperone/DNA topoisomerase II/histidine kinase"/>
    <property type="match status" value="1"/>
</dbReference>
<dbReference type="EC" id="2.7.13.3" evidence="3"/>
<dbReference type="Pfam" id="PF00672">
    <property type="entry name" value="HAMP"/>
    <property type="match status" value="1"/>
</dbReference>
<dbReference type="PROSITE" id="PS50885">
    <property type="entry name" value="HAMP"/>
    <property type="match status" value="1"/>
</dbReference>
<protein>
    <recommendedName>
        <fullName evidence="3">histidine kinase</fullName>
        <ecNumber evidence="3">2.7.13.3</ecNumber>
    </recommendedName>
</protein>
<evidence type="ECO:0000256" key="7">
    <source>
        <dbReference type="ARBA" id="ARBA00023012"/>
    </source>
</evidence>
<evidence type="ECO:0000256" key="1">
    <source>
        <dbReference type="ARBA" id="ARBA00000085"/>
    </source>
</evidence>
<dbReference type="PRINTS" id="PR00344">
    <property type="entry name" value="BCTRLSENSOR"/>
</dbReference>
<organism evidence="12 13">
    <name type="scientific">Variimorphobacter saccharofermentans</name>
    <dbReference type="NCBI Taxonomy" id="2755051"/>
    <lineage>
        <taxon>Bacteria</taxon>
        <taxon>Bacillati</taxon>
        <taxon>Bacillota</taxon>
        <taxon>Clostridia</taxon>
        <taxon>Lachnospirales</taxon>
        <taxon>Lachnospiraceae</taxon>
        <taxon>Variimorphobacter</taxon>
    </lineage>
</organism>
<reference evidence="12 13" key="1">
    <citation type="submission" date="2020-07" db="EMBL/GenBank/DDBJ databases">
        <title>Characterization and genome sequencing of isolate MD1, a novel member within the family Lachnospiraceae.</title>
        <authorList>
            <person name="Rettenmaier R."/>
            <person name="Di Bello L."/>
            <person name="Zinser C."/>
            <person name="Scheitz K."/>
            <person name="Liebl W."/>
            <person name="Zverlov V."/>
        </authorList>
    </citation>
    <scope>NUCLEOTIDE SEQUENCE [LARGE SCALE GENOMIC DNA]</scope>
    <source>
        <strain evidence="12 13">MD1</strain>
    </source>
</reference>
<dbReference type="SMART" id="SM00388">
    <property type="entry name" value="HisKA"/>
    <property type="match status" value="1"/>
</dbReference>
<dbReference type="Gene3D" id="6.10.340.10">
    <property type="match status" value="1"/>
</dbReference>
<dbReference type="Gene3D" id="1.10.287.130">
    <property type="match status" value="1"/>
</dbReference>
<dbReference type="Gene3D" id="3.30.565.10">
    <property type="entry name" value="Histidine kinase-like ATPase, C-terminal domain"/>
    <property type="match status" value="1"/>
</dbReference>
<evidence type="ECO:0000256" key="4">
    <source>
        <dbReference type="ARBA" id="ARBA00022553"/>
    </source>
</evidence>
<dbReference type="PANTHER" id="PTHR45453">
    <property type="entry name" value="PHOSPHATE REGULON SENSOR PROTEIN PHOR"/>
    <property type="match status" value="1"/>
</dbReference>
<dbReference type="PANTHER" id="PTHR45453:SF1">
    <property type="entry name" value="PHOSPHATE REGULON SENSOR PROTEIN PHOR"/>
    <property type="match status" value="1"/>
</dbReference>
<dbReference type="GO" id="GO:0016036">
    <property type="term" value="P:cellular response to phosphate starvation"/>
    <property type="evidence" value="ECO:0007669"/>
    <property type="project" value="TreeGrafter"/>
</dbReference>
<evidence type="ECO:0000259" key="11">
    <source>
        <dbReference type="PROSITE" id="PS50885"/>
    </source>
</evidence>
<keyword evidence="5" id="KW-0808">Transferase</keyword>
<keyword evidence="7" id="KW-0902">Two-component regulatory system</keyword>
<gene>
    <name evidence="12" type="ORF">H0486_05550</name>
</gene>
<dbReference type="SMART" id="SM00387">
    <property type="entry name" value="HATPase_c"/>
    <property type="match status" value="1"/>
</dbReference>
<proteinExistence type="predicted"/>
<evidence type="ECO:0000256" key="8">
    <source>
        <dbReference type="SAM" id="Coils"/>
    </source>
</evidence>
<dbReference type="SMART" id="SM00304">
    <property type="entry name" value="HAMP"/>
    <property type="match status" value="1"/>
</dbReference>
<keyword evidence="9" id="KW-1133">Transmembrane helix</keyword>
<evidence type="ECO:0000256" key="3">
    <source>
        <dbReference type="ARBA" id="ARBA00012438"/>
    </source>
</evidence>
<feature type="domain" description="Histidine kinase" evidence="10">
    <location>
        <begin position="250"/>
        <end position="462"/>
    </location>
</feature>
<feature type="transmembrane region" description="Helical" evidence="9">
    <location>
        <begin position="12"/>
        <end position="31"/>
    </location>
</feature>
<evidence type="ECO:0000256" key="6">
    <source>
        <dbReference type="ARBA" id="ARBA00022777"/>
    </source>
</evidence>
<accession>A0A839JYN2</accession>
<keyword evidence="4" id="KW-0597">Phosphoprotein</keyword>
<comment type="subcellular location">
    <subcellularLocation>
        <location evidence="2">Membrane</location>
    </subcellularLocation>
</comment>
<dbReference type="InterPro" id="IPR005467">
    <property type="entry name" value="His_kinase_dom"/>
</dbReference>
<comment type="caution">
    <text evidence="12">The sequence shown here is derived from an EMBL/GenBank/DDBJ whole genome shotgun (WGS) entry which is preliminary data.</text>
</comment>
<keyword evidence="6 12" id="KW-0418">Kinase</keyword>
<keyword evidence="9" id="KW-0472">Membrane</keyword>
<feature type="coiled-coil region" evidence="8">
    <location>
        <begin position="230"/>
        <end position="257"/>
    </location>
</feature>
<dbReference type="CDD" id="cd06225">
    <property type="entry name" value="HAMP"/>
    <property type="match status" value="1"/>
</dbReference>
<dbReference type="InterPro" id="IPR036890">
    <property type="entry name" value="HATPase_C_sf"/>
</dbReference>
<keyword evidence="8" id="KW-0175">Coiled coil</keyword>
<dbReference type="CDD" id="cd00082">
    <property type="entry name" value="HisKA"/>
    <property type="match status" value="1"/>
</dbReference>
<dbReference type="SUPFAM" id="SSF47384">
    <property type="entry name" value="Homodimeric domain of signal transducing histidine kinase"/>
    <property type="match status" value="1"/>
</dbReference>
<dbReference type="InterPro" id="IPR003660">
    <property type="entry name" value="HAMP_dom"/>
</dbReference>
<comment type="catalytic activity">
    <reaction evidence="1">
        <text>ATP + protein L-histidine = ADP + protein N-phospho-L-histidine.</text>
        <dbReference type="EC" id="2.7.13.3"/>
    </reaction>
</comment>
<keyword evidence="13" id="KW-1185">Reference proteome</keyword>
<dbReference type="RefSeq" id="WP_228352063.1">
    <property type="nucleotide sequence ID" value="NZ_JACEGA010000001.1"/>
</dbReference>
<name>A0A839JYN2_9FIRM</name>
<dbReference type="FunFam" id="3.30.565.10:FF:000006">
    <property type="entry name" value="Sensor histidine kinase WalK"/>
    <property type="match status" value="1"/>
</dbReference>
<dbReference type="GO" id="GO:0000155">
    <property type="term" value="F:phosphorelay sensor kinase activity"/>
    <property type="evidence" value="ECO:0007669"/>
    <property type="project" value="InterPro"/>
</dbReference>
<keyword evidence="9" id="KW-0812">Transmembrane</keyword>
<dbReference type="InterPro" id="IPR036097">
    <property type="entry name" value="HisK_dim/P_sf"/>
</dbReference>
<dbReference type="InterPro" id="IPR050351">
    <property type="entry name" value="BphY/WalK/GraS-like"/>
</dbReference>
<sequence>MRSIKAKLSSSLLFIVLFTIAIISFLSNVFINQQFTAYLGRQQELKAQVITSSISQQYTLDTNQWNTDYVHAIGMFSLYEGYIIKVYNKEGEILWDAQAHDMRLCHQIMDEISTRMRIEYPQLDGEFYATEYPLINSGQRIGTVSISYFGPFYLNDNDFRFLRSLNIVLLGVGGFSLVASLLVAHFLAKRISRPILKTVEATKLIADGNYTIRLEEDSRTKELKLLVESVNHLASSLETLEKLRKQLTEDVAHELRTPITILQSYIEAMMEGVWEATPERLQSCFDEALHIGKLVGNLEHLAKIESENLKLEKEEVDLYSVIDKVVNTFDKGTEEKQVTVDIRGPHTAAYADRDRIQQVVVNLFMNAVKYAGKKCHVQIELFETTEITGFYMEDNGIGIPSEELPYIFERFYRADKSRNRLTGGSGIGLTIVKSIVEAHGGRVSVESKLGEGSRFTVILPKQ</sequence>
<dbReference type="InterPro" id="IPR003661">
    <property type="entry name" value="HisK_dim/P_dom"/>
</dbReference>
<dbReference type="InterPro" id="IPR004358">
    <property type="entry name" value="Sig_transdc_His_kin-like_C"/>
</dbReference>
<dbReference type="Pfam" id="PF02518">
    <property type="entry name" value="HATPase_c"/>
    <property type="match status" value="1"/>
</dbReference>
<dbReference type="AlphaFoldDB" id="A0A839JYN2"/>
<dbReference type="SUPFAM" id="SSF158472">
    <property type="entry name" value="HAMP domain-like"/>
    <property type="match status" value="1"/>
</dbReference>
<dbReference type="InterPro" id="IPR003594">
    <property type="entry name" value="HATPase_dom"/>
</dbReference>
<evidence type="ECO:0000313" key="12">
    <source>
        <dbReference type="EMBL" id="MBB2182338.1"/>
    </source>
</evidence>
<dbReference type="Pfam" id="PF00512">
    <property type="entry name" value="HisKA"/>
    <property type="match status" value="1"/>
</dbReference>
<dbReference type="PROSITE" id="PS50109">
    <property type="entry name" value="HIS_KIN"/>
    <property type="match status" value="1"/>
</dbReference>